<gene>
    <name evidence="6" type="ORF">EV385_1806</name>
</gene>
<evidence type="ECO:0000256" key="4">
    <source>
        <dbReference type="SAM" id="MobiDB-lite"/>
    </source>
</evidence>
<sequence length="245" mass="26500">MRPPAYQMLADELRTEITSGRLRPGERLPPEPELCIRSGVSRSTVREALRLLASQHLIITTRGVTGGSFVAHPDAAQICEGLTTGLTLLTNSATVGFTDVLELRTALEVPAAAMAAHRRTDTDVAFLRAAMFDPAGDDDARMCGAAAAFHAAVCKATRNPLFELVTRPVYDASCGDDVIRDLPEGYWAEVDRDHRELLARILARDPDGAATAARIHLEHVAEANRRSLELNGDHQRTPATSVQSA</sequence>
<dbReference type="Pfam" id="PF07729">
    <property type="entry name" value="FCD"/>
    <property type="match status" value="1"/>
</dbReference>
<dbReference type="InterPro" id="IPR008920">
    <property type="entry name" value="TF_FadR/GntR_C"/>
</dbReference>
<feature type="compositionally biased region" description="Basic and acidic residues" evidence="4">
    <location>
        <begin position="226"/>
        <end position="236"/>
    </location>
</feature>
<name>A0A4Q7ZIK4_9ACTN</name>
<dbReference type="InterPro" id="IPR036388">
    <property type="entry name" value="WH-like_DNA-bd_sf"/>
</dbReference>
<evidence type="ECO:0000313" key="6">
    <source>
        <dbReference type="EMBL" id="RZU50045.1"/>
    </source>
</evidence>
<dbReference type="SUPFAM" id="SSF46785">
    <property type="entry name" value="Winged helix' DNA-binding domain"/>
    <property type="match status" value="1"/>
</dbReference>
<keyword evidence="1" id="KW-0805">Transcription regulation</keyword>
<evidence type="ECO:0000256" key="3">
    <source>
        <dbReference type="ARBA" id="ARBA00023163"/>
    </source>
</evidence>
<dbReference type="Pfam" id="PF00392">
    <property type="entry name" value="GntR"/>
    <property type="match status" value="1"/>
</dbReference>
<feature type="region of interest" description="Disordered" evidence="4">
    <location>
        <begin position="226"/>
        <end position="245"/>
    </location>
</feature>
<keyword evidence="7" id="KW-1185">Reference proteome</keyword>
<dbReference type="PANTHER" id="PTHR43537">
    <property type="entry name" value="TRANSCRIPTIONAL REGULATOR, GNTR FAMILY"/>
    <property type="match status" value="1"/>
</dbReference>
<dbReference type="GO" id="GO:0003677">
    <property type="term" value="F:DNA binding"/>
    <property type="evidence" value="ECO:0007669"/>
    <property type="project" value="UniProtKB-KW"/>
</dbReference>
<feature type="domain" description="HTH gntR-type" evidence="5">
    <location>
        <begin position="3"/>
        <end position="73"/>
    </location>
</feature>
<protein>
    <submittedName>
        <fullName evidence="6">GntR family transcriptional regulator</fullName>
    </submittedName>
</protein>
<proteinExistence type="predicted"/>
<keyword evidence="2" id="KW-0238">DNA-binding</keyword>
<dbReference type="GO" id="GO:0003700">
    <property type="term" value="F:DNA-binding transcription factor activity"/>
    <property type="evidence" value="ECO:0007669"/>
    <property type="project" value="InterPro"/>
</dbReference>
<keyword evidence="3" id="KW-0804">Transcription</keyword>
<dbReference type="CDD" id="cd07377">
    <property type="entry name" value="WHTH_GntR"/>
    <property type="match status" value="1"/>
</dbReference>
<dbReference type="EMBL" id="SHKY01000001">
    <property type="protein sequence ID" value="RZU50045.1"/>
    <property type="molecule type" value="Genomic_DNA"/>
</dbReference>
<dbReference type="Proteomes" id="UP000292564">
    <property type="component" value="Unassembled WGS sequence"/>
</dbReference>
<dbReference type="PANTHER" id="PTHR43537:SF5">
    <property type="entry name" value="UXU OPERON TRANSCRIPTIONAL REGULATOR"/>
    <property type="match status" value="1"/>
</dbReference>
<dbReference type="SUPFAM" id="SSF48008">
    <property type="entry name" value="GntR ligand-binding domain-like"/>
    <property type="match status" value="1"/>
</dbReference>
<evidence type="ECO:0000259" key="5">
    <source>
        <dbReference type="PROSITE" id="PS50949"/>
    </source>
</evidence>
<reference evidence="6 7" key="1">
    <citation type="submission" date="2019-02" db="EMBL/GenBank/DDBJ databases">
        <title>Sequencing the genomes of 1000 actinobacteria strains.</title>
        <authorList>
            <person name="Klenk H.-P."/>
        </authorList>
    </citation>
    <scope>NUCLEOTIDE SEQUENCE [LARGE SCALE GENOMIC DNA]</scope>
    <source>
        <strain evidence="6 7">DSM 45162</strain>
    </source>
</reference>
<dbReference type="InterPro" id="IPR011711">
    <property type="entry name" value="GntR_C"/>
</dbReference>
<evidence type="ECO:0000256" key="1">
    <source>
        <dbReference type="ARBA" id="ARBA00023015"/>
    </source>
</evidence>
<dbReference type="PRINTS" id="PR00035">
    <property type="entry name" value="HTHGNTR"/>
</dbReference>
<dbReference type="PROSITE" id="PS50949">
    <property type="entry name" value="HTH_GNTR"/>
    <property type="match status" value="1"/>
</dbReference>
<dbReference type="InterPro" id="IPR036390">
    <property type="entry name" value="WH_DNA-bd_sf"/>
</dbReference>
<dbReference type="Gene3D" id="1.20.120.530">
    <property type="entry name" value="GntR ligand-binding domain-like"/>
    <property type="match status" value="1"/>
</dbReference>
<dbReference type="SMART" id="SM00895">
    <property type="entry name" value="FCD"/>
    <property type="match status" value="1"/>
</dbReference>
<evidence type="ECO:0000313" key="7">
    <source>
        <dbReference type="Proteomes" id="UP000292564"/>
    </source>
</evidence>
<evidence type="ECO:0000256" key="2">
    <source>
        <dbReference type="ARBA" id="ARBA00023125"/>
    </source>
</evidence>
<dbReference type="AlphaFoldDB" id="A0A4Q7ZIK4"/>
<dbReference type="SMART" id="SM00345">
    <property type="entry name" value="HTH_GNTR"/>
    <property type="match status" value="1"/>
</dbReference>
<organism evidence="6 7">
    <name type="scientific">Krasilnikovia cinnamomea</name>
    <dbReference type="NCBI Taxonomy" id="349313"/>
    <lineage>
        <taxon>Bacteria</taxon>
        <taxon>Bacillati</taxon>
        <taxon>Actinomycetota</taxon>
        <taxon>Actinomycetes</taxon>
        <taxon>Micromonosporales</taxon>
        <taxon>Micromonosporaceae</taxon>
        <taxon>Krasilnikovia</taxon>
    </lineage>
</organism>
<dbReference type="InterPro" id="IPR000524">
    <property type="entry name" value="Tscrpt_reg_HTH_GntR"/>
</dbReference>
<comment type="caution">
    <text evidence="6">The sequence shown here is derived from an EMBL/GenBank/DDBJ whole genome shotgun (WGS) entry which is preliminary data.</text>
</comment>
<accession>A0A4Q7ZIK4</accession>
<dbReference type="Gene3D" id="1.10.10.10">
    <property type="entry name" value="Winged helix-like DNA-binding domain superfamily/Winged helix DNA-binding domain"/>
    <property type="match status" value="1"/>
</dbReference>